<dbReference type="EMBL" id="ODYU01004481">
    <property type="protein sequence ID" value="SOQ44396.1"/>
    <property type="molecule type" value="Genomic_DNA"/>
</dbReference>
<proteinExistence type="predicted"/>
<reference evidence="1" key="1">
    <citation type="submission" date="2016-07" db="EMBL/GenBank/DDBJ databases">
        <authorList>
            <person name="Bretaudeau A."/>
        </authorList>
    </citation>
    <scope>NUCLEOTIDE SEQUENCE</scope>
    <source>
        <strain evidence="1">Rice</strain>
        <tissue evidence="1">Whole body</tissue>
    </source>
</reference>
<accession>A0A2H1VUG5</accession>
<gene>
    <name evidence="1" type="ORF">SFRICE_007905</name>
</gene>
<name>A0A2H1VUG5_SPOFR</name>
<sequence>MLKNNTCTIGGLIAERDFLQTTYEVRVHRTASYASHATDFSLSCIETHTNASTDPHRTDRIIDNAYMRCVPMTSYEMCTMRAMRTMRACGCLPLDGARNQESEKMGSTSLLRIRHQPNWAPSVVVWLFEAGAERDAPYARDVKQHLDSVSLCLNTY</sequence>
<protein>
    <submittedName>
        <fullName evidence="1">SFRICE_007905</fullName>
    </submittedName>
</protein>
<organism evidence="1">
    <name type="scientific">Spodoptera frugiperda</name>
    <name type="common">Fall armyworm</name>
    <dbReference type="NCBI Taxonomy" id="7108"/>
    <lineage>
        <taxon>Eukaryota</taxon>
        <taxon>Metazoa</taxon>
        <taxon>Ecdysozoa</taxon>
        <taxon>Arthropoda</taxon>
        <taxon>Hexapoda</taxon>
        <taxon>Insecta</taxon>
        <taxon>Pterygota</taxon>
        <taxon>Neoptera</taxon>
        <taxon>Endopterygota</taxon>
        <taxon>Lepidoptera</taxon>
        <taxon>Glossata</taxon>
        <taxon>Ditrysia</taxon>
        <taxon>Noctuoidea</taxon>
        <taxon>Noctuidae</taxon>
        <taxon>Amphipyrinae</taxon>
        <taxon>Spodoptera</taxon>
    </lineage>
</organism>
<dbReference type="AlphaFoldDB" id="A0A2H1VUG5"/>
<evidence type="ECO:0000313" key="1">
    <source>
        <dbReference type="EMBL" id="SOQ44396.1"/>
    </source>
</evidence>